<proteinExistence type="inferred from homology"/>
<dbReference type="PANTHER" id="PTHR33392">
    <property type="entry name" value="POLYISOPRENYL-TEICHOIC ACID--PEPTIDOGLYCAN TEICHOIC ACID TRANSFERASE TAGU"/>
    <property type="match status" value="1"/>
</dbReference>
<accession>A0A2H0B552</accession>
<feature type="transmembrane region" description="Helical" evidence="2">
    <location>
        <begin position="12"/>
        <end position="30"/>
    </location>
</feature>
<gene>
    <name evidence="4" type="ORF">COX08_04570</name>
</gene>
<keyword evidence="2" id="KW-0812">Transmembrane</keyword>
<dbReference type="EMBL" id="PCSR01000107">
    <property type="protein sequence ID" value="PIP52789.1"/>
    <property type="molecule type" value="Genomic_DNA"/>
</dbReference>
<dbReference type="Gene3D" id="3.40.630.190">
    <property type="entry name" value="LCP protein"/>
    <property type="match status" value="1"/>
</dbReference>
<dbReference type="Pfam" id="PF03816">
    <property type="entry name" value="LytR_cpsA_psr"/>
    <property type="match status" value="1"/>
</dbReference>
<sequence>MHFTIFNHKKLLLLIYLFLCLLIGIIIGLIKSHDKKMVSNTDIKSSQEIAINSESKEIPIPPSNLDENLEYSSTQVSAGSKHLSMLFLGYGGAGHDGGYLSDAMILAYLDVDKKKLALIHIPRDIWVNVKVGETEMPMKINAALAMGTKTSNYPTTTVSKDAVLRASTLSKQAVTTVTGLPVDFVLGVDFNGFAPAIDSLGGIDINLKSTFDDSWYPVKGRELELCGHSPEEVTAMSATMSGFTLEKQFPCRYEQLHFEAGSNHMDGQTVLKYSRSRHSSSDFARGLRQVNVILATINKLFSLKALPNIQKFYTSISKSVKTDISVDQITTITPILFTIPDVQVVEIGLDTTNVLTESKASSGAFILISKEGDNNWEGVKSFVKSKI</sequence>
<evidence type="ECO:0000313" key="5">
    <source>
        <dbReference type="Proteomes" id="UP000229459"/>
    </source>
</evidence>
<evidence type="ECO:0000259" key="3">
    <source>
        <dbReference type="Pfam" id="PF03816"/>
    </source>
</evidence>
<dbReference type="PANTHER" id="PTHR33392:SF6">
    <property type="entry name" value="POLYISOPRENYL-TEICHOIC ACID--PEPTIDOGLYCAN TEICHOIC ACID TRANSFERASE TAGU"/>
    <property type="match status" value="1"/>
</dbReference>
<comment type="caution">
    <text evidence="4">The sequence shown here is derived from an EMBL/GenBank/DDBJ whole genome shotgun (WGS) entry which is preliminary data.</text>
</comment>
<protein>
    <recommendedName>
        <fullName evidence="3">Cell envelope-related transcriptional attenuator domain-containing protein</fullName>
    </recommendedName>
</protein>
<evidence type="ECO:0000313" key="4">
    <source>
        <dbReference type="EMBL" id="PIP52789.1"/>
    </source>
</evidence>
<evidence type="ECO:0000256" key="2">
    <source>
        <dbReference type="SAM" id="Phobius"/>
    </source>
</evidence>
<evidence type="ECO:0000256" key="1">
    <source>
        <dbReference type="ARBA" id="ARBA00006068"/>
    </source>
</evidence>
<dbReference type="Proteomes" id="UP000229459">
    <property type="component" value="Unassembled WGS sequence"/>
</dbReference>
<keyword evidence="2" id="KW-0472">Membrane</keyword>
<dbReference type="InterPro" id="IPR004474">
    <property type="entry name" value="LytR_CpsA_psr"/>
</dbReference>
<keyword evidence="2" id="KW-1133">Transmembrane helix</keyword>
<dbReference type="AlphaFoldDB" id="A0A2H0B552"/>
<comment type="similarity">
    <text evidence="1">Belongs to the LytR/CpsA/Psr (LCP) family.</text>
</comment>
<dbReference type="InterPro" id="IPR050922">
    <property type="entry name" value="LytR/CpsA/Psr_CW_biosynth"/>
</dbReference>
<name>A0A2H0B552_9BACT</name>
<feature type="domain" description="Cell envelope-related transcriptional attenuator" evidence="3">
    <location>
        <begin position="101"/>
        <end position="300"/>
    </location>
</feature>
<organism evidence="4 5">
    <name type="scientific">Candidatus Beckwithbacteria bacterium CG23_combo_of_CG06-09_8_20_14_all_34_8</name>
    <dbReference type="NCBI Taxonomy" id="1974497"/>
    <lineage>
        <taxon>Bacteria</taxon>
        <taxon>Candidatus Beckwithiibacteriota</taxon>
    </lineage>
</organism>
<reference evidence="4 5" key="1">
    <citation type="submission" date="2017-09" db="EMBL/GenBank/DDBJ databases">
        <title>Depth-based differentiation of microbial function through sediment-hosted aquifers and enrichment of novel symbionts in the deep terrestrial subsurface.</title>
        <authorList>
            <person name="Probst A.J."/>
            <person name="Ladd B."/>
            <person name="Jarett J.K."/>
            <person name="Geller-Mcgrath D.E."/>
            <person name="Sieber C.M."/>
            <person name="Emerson J.B."/>
            <person name="Anantharaman K."/>
            <person name="Thomas B.C."/>
            <person name="Malmstrom R."/>
            <person name="Stieglmeier M."/>
            <person name="Klingl A."/>
            <person name="Woyke T."/>
            <person name="Ryan C.M."/>
            <person name="Banfield J.F."/>
        </authorList>
    </citation>
    <scope>NUCLEOTIDE SEQUENCE [LARGE SCALE GENOMIC DNA]</scope>
    <source>
        <strain evidence="4">CG23_combo_of_CG06-09_8_20_14_all_34_8</strain>
    </source>
</reference>